<dbReference type="Gene3D" id="3.40.50.2000">
    <property type="entry name" value="Glycogen Phosphorylase B"/>
    <property type="match status" value="2"/>
</dbReference>
<evidence type="ECO:0000313" key="7">
    <source>
        <dbReference type="EMBL" id="SPC94998.1"/>
    </source>
</evidence>
<dbReference type="EMBL" id="OIVN01000535">
    <property type="protein sequence ID" value="SPC81776.1"/>
    <property type="molecule type" value="Genomic_DNA"/>
</dbReference>
<comment type="similarity">
    <text evidence="1 4">Belongs to the UDP-glycosyltransferase family.</text>
</comment>
<accession>A0A2N9G611</accession>
<evidence type="ECO:0000256" key="4">
    <source>
        <dbReference type="RuleBase" id="RU003718"/>
    </source>
</evidence>
<name>A0A2N9G611_FAGSY</name>
<proteinExistence type="inferred from homology"/>
<organism evidence="7">
    <name type="scientific">Fagus sylvatica</name>
    <name type="common">Beechnut</name>
    <dbReference type="NCBI Taxonomy" id="28930"/>
    <lineage>
        <taxon>Eukaryota</taxon>
        <taxon>Viridiplantae</taxon>
        <taxon>Streptophyta</taxon>
        <taxon>Embryophyta</taxon>
        <taxon>Tracheophyta</taxon>
        <taxon>Spermatophyta</taxon>
        <taxon>Magnoliopsida</taxon>
        <taxon>eudicotyledons</taxon>
        <taxon>Gunneridae</taxon>
        <taxon>Pentapetalae</taxon>
        <taxon>rosids</taxon>
        <taxon>fabids</taxon>
        <taxon>Fagales</taxon>
        <taxon>Fagaceae</taxon>
        <taxon>Fagus</taxon>
    </lineage>
</organism>
<dbReference type="GO" id="GO:0035251">
    <property type="term" value="F:UDP-glucosyltransferase activity"/>
    <property type="evidence" value="ECO:0007669"/>
    <property type="project" value="TreeGrafter"/>
</dbReference>
<sequence length="475" mass="52637">MTVSATNVHILIFPYPAQGHMLPLLDLTHQLAIHGFTITILVTPKNLSFLNSLLSTHPASIKTLVLPFPSHPSIPPGVENNKDLPATSFRTIMCALGQLYDPITQWFKSHPSPPVAIISDMFLGWTHKLACELGIHRIVFSPSGAMGLSNMYTLWRDLPRRENPHDENEVLSFPNIPNSPKYPWWQISPLYRTFVEGDPDSEFLRDGFLGNMASWGLVVNSFSELEMVYLEHLKKEMGHDRVWAVGPLLPPDDGDGPNQRVGSSSVEVEEIISWLDTCEEDHKVVYVCFGSQALLTKHQINELASGLEKSGVRFIWSVKEPTEIHVESDYGTVPSGFEDRVAGRGLVIRGWAPQVLILNHRAVGAFLTHCGWNSVLEGIVAGVPLLAWPLGADQFVNADLLVDELKVAIRVGEGTRKVPNADELSRVLVELVSQNRSEWKRAAELRGVALEAIKEGGSSVMDLESLVRKLAALNH</sequence>
<keyword evidence="3 4" id="KW-0808">Transferase</keyword>
<reference evidence="7" key="1">
    <citation type="submission" date="2018-02" db="EMBL/GenBank/DDBJ databases">
        <authorList>
            <person name="Cohen D.B."/>
            <person name="Kent A.D."/>
        </authorList>
    </citation>
    <scope>NUCLEOTIDE SEQUENCE</scope>
</reference>
<evidence type="ECO:0000313" key="6">
    <source>
        <dbReference type="EMBL" id="SPC81776.1"/>
    </source>
</evidence>
<dbReference type="FunFam" id="3.40.50.2000:FF:000064">
    <property type="entry name" value="Glycosyltransferase"/>
    <property type="match status" value="1"/>
</dbReference>
<dbReference type="AlphaFoldDB" id="A0A2N9G611"/>
<evidence type="ECO:0000256" key="3">
    <source>
        <dbReference type="ARBA" id="ARBA00022679"/>
    </source>
</evidence>
<protein>
    <recommendedName>
        <fullName evidence="5">Glycosyltransferase</fullName>
        <ecNumber evidence="5">2.4.1.-</ecNumber>
    </recommendedName>
</protein>
<dbReference type="InterPro" id="IPR035595">
    <property type="entry name" value="UDP_glycos_trans_CS"/>
</dbReference>
<dbReference type="FunFam" id="3.40.50.2000:FF:000143">
    <property type="entry name" value="UDP-glycosyltransferase 89B1"/>
    <property type="match status" value="1"/>
</dbReference>
<gene>
    <name evidence="7" type="ORF">FSB_LOCUS22880</name>
    <name evidence="6" type="ORF">FSB_LOCUS9658</name>
</gene>
<dbReference type="SUPFAM" id="SSF53756">
    <property type="entry name" value="UDP-Glycosyltransferase/glycogen phosphorylase"/>
    <property type="match status" value="1"/>
</dbReference>
<dbReference type="InterPro" id="IPR002213">
    <property type="entry name" value="UDP_glucos_trans"/>
</dbReference>
<evidence type="ECO:0000256" key="1">
    <source>
        <dbReference type="ARBA" id="ARBA00009995"/>
    </source>
</evidence>
<keyword evidence="2 4" id="KW-0328">Glycosyltransferase</keyword>
<dbReference type="EMBL" id="OIVN01001531">
    <property type="protein sequence ID" value="SPC94998.1"/>
    <property type="molecule type" value="Genomic_DNA"/>
</dbReference>
<dbReference type="PROSITE" id="PS00375">
    <property type="entry name" value="UDPGT"/>
    <property type="match status" value="1"/>
</dbReference>
<dbReference type="Pfam" id="PF00201">
    <property type="entry name" value="UDPGT"/>
    <property type="match status" value="1"/>
</dbReference>
<dbReference type="EC" id="2.4.1.-" evidence="5"/>
<dbReference type="PANTHER" id="PTHR48047:SF8">
    <property type="entry name" value="FLAVONOL 3-O-GLUCOSYLTRANSFERASE UGT89B1"/>
    <property type="match status" value="1"/>
</dbReference>
<dbReference type="CDD" id="cd03784">
    <property type="entry name" value="GT1_Gtf-like"/>
    <property type="match status" value="1"/>
</dbReference>
<dbReference type="PANTHER" id="PTHR48047">
    <property type="entry name" value="GLYCOSYLTRANSFERASE"/>
    <property type="match status" value="1"/>
</dbReference>
<evidence type="ECO:0000256" key="5">
    <source>
        <dbReference type="RuleBase" id="RU362057"/>
    </source>
</evidence>
<evidence type="ECO:0000256" key="2">
    <source>
        <dbReference type="ARBA" id="ARBA00022676"/>
    </source>
</evidence>